<protein>
    <submittedName>
        <fullName evidence="1">Uncharacterized protein</fullName>
    </submittedName>
</protein>
<name>A0A1M5U952_9GAMM</name>
<dbReference type="Proteomes" id="UP000184268">
    <property type="component" value="Unassembled WGS sequence"/>
</dbReference>
<dbReference type="AlphaFoldDB" id="A0A1M5U952"/>
<proteinExistence type="predicted"/>
<gene>
    <name evidence="1" type="ORF">SAMN02745129_2450</name>
</gene>
<accession>A0A1M5U952</accession>
<keyword evidence="2" id="KW-1185">Reference proteome</keyword>
<organism evidence="1 2">
    <name type="scientific">Ferrimonas marina</name>
    <dbReference type="NCBI Taxonomy" id="299255"/>
    <lineage>
        <taxon>Bacteria</taxon>
        <taxon>Pseudomonadati</taxon>
        <taxon>Pseudomonadota</taxon>
        <taxon>Gammaproteobacteria</taxon>
        <taxon>Alteromonadales</taxon>
        <taxon>Ferrimonadaceae</taxon>
        <taxon>Ferrimonas</taxon>
    </lineage>
</organism>
<evidence type="ECO:0000313" key="1">
    <source>
        <dbReference type="EMBL" id="SHH59203.1"/>
    </source>
</evidence>
<evidence type="ECO:0000313" key="2">
    <source>
        <dbReference type="Proteomes" id="UP000184268"/>
    </source>
</evidence>
<dbReference type="RefSeq" id="WP_067655489.1">
    <property type="nucleotide sequence ID" value="NZ_FQXG01000003.1"/>
</dbReference>
<dbReference type="STRING" id="299255.SAMN02745129_2450"/>
<sequence length="161" mass="17855">MNTFAGFTLPRTLRISHGTLAQRLDLFRNLKTKGYANGRCTGPYRFDMRPTHETMGFYLESDFAPGLRWDWAHEVPGASITHTGWFCDRDSHQTAQGIVLRLPKGRGFLAGYTLGEGMSSELLRTQTFDCPIAAGYCADSMAENVAEASLENNSTDHDEAA</sequence>
<reference evidence="1 2" key="1">
    <citation type="submission" date="2016-11" db="EMBL/GenBank/DDBJ databases">
        <authorList>
            <person name="Jaros S."/>
            <person name="Januszkiewicz K."/>
            <person name="Wedrychowicz H."/>
        </authorList>
    </citation>
    <scope>NUCLEOTIDE SEQUENCE [LARGE SCALE GENOMIC DNA]</scope>
    <source>
        <strain evidence="1 2">DSM 16917</strain>
    </source>
</reference>
<dbReference type="EMBL" id="FQXG01000003">
    <property type="protein sequence ID" value="SHH59203.1"/>
    <property type="molecule type" value="Genomic_DNA"/>
</dbReference>